<evidence type="ECO:0000256" key="3">
    <source>
        <dbReference type="ARBA" id="ARBA00022452"/>
    </source>
</evidence>
<dbReference type="PANTHER" id="PTHR35093:SF8">
    <property type="entry name" value="OUTER MEMBRANE PROTEIN NMB0088-RELATED"/>
    <property type="match status" value="1"/>
</dbReference>
<dbReference type="EMBL" id="NPDT01000001">
    <property type="protein sequence ID" value="PJZ67809.1"/>
    <property type="molecule type" value="Genomic_DNA"/>
</dbReference>
<dbReference type="RefSeq" id="WP_016547164.1">
    <property type="nucleotide sequence ID" value="NZ_JBHILI010000012.1"/>
</dbReference>
<evidence type="ECO:0000313" key="11">
    <source>
        <dbReference type="Proteomes" id="UP000231912"/>
    </source>
</evidence>
<evidence type="ECO:0000256" key="5">
    <source>
        <dbReference type="ARBA" id="ARBA00022729"/>
    </source>
</evidence>
<evidence type="ECO:0000313" key="10">
    <source>
        <dbReference type="EMBL" id="PJZ67809.1"/>
    </source>
</evidence>
<evidence type="ECO:0000256" key="1">
    <source>
        <dbReference type="ARBA" id="ARBA00004571"/>
    </source>
</evidence>
<dbReference type="GO" id="GO:0015483">
    <property type="term" value="F:long-chain fatty acid transporting porin activity"/>
    <property type="evidence" value="ECO:0007669"/>
    <property type="project" value="TreeGrafter"/>
</dbReference>
<organism evidence="10 11">
    <name type="scientific">Leptospira wolffii</name>
    <dbReference type="NCBI Taxonomy" id="409998"/>
    <lineage>
        <taxon>Bacteria</taxon>
        <taxon>Pseudomonadati</taxon>
        <taxon>Spirochaetota</taxon>
        <taxon>Spirochaetia</taxon>
        <taxon>Leptospirales</taxon>
        <taxon>Leptospiraceae</taxon>
        <taxon>Leptospira</taxon>
    </lineage>
</organism>
<keyword evidence="4" id="KW-0812">Transmembrane</keyword>
<evidence type="ECO:0000313" key="9">
    <source>
        <dbReference type="EMBL" id="MFB5738413.1"/>
    </source>
</evidence>
<dbReference type="Pfam" id="PF03349">
    <property type="entry name" value="Toluene_X"/>
    <property type="match status" value="1"/>
</dbReference>
<keyword evidence="3" id="KW-1134">Transmembrane beta strand</keyword>
<evidence type="ECO:0000313" key="12">
    <source>
        <dbReference type="Proteomes" id="UP001580391"/>
    </source>
</evidence>
<gene>
    <name evidence="9" type="ORF">ACE5IX_17990</name>
    <name evidence="10" type="ORF">CH371_07410</name>
</gene>
<dbReference type="PANTHER" id="PTHR35093">
    <property type="entry name" value="OUTER MEMBRANE PROTEIN NMB0088-RELATED"/>
    <property type="match status" value="1"/>
</dbReference>
<reference evidence="10 11" key="1">
    <citation type="submission" date="2017-07" db="EMBL/GenBank/DDBJ databases">
        <title>Leptospira spp. isolated from tropical soils.</title>
        <authorList>
            <person name="Thibeaux R."/>
            <person name="Iraola G."/>
            <person name="Ferres I."/>
            <person name="Bierque E."/>
            <person name="Girault D."/>
            <person name="Soupe-Gilbert M.-E."/>
            <person name="Picardeau M."/>
            <person name="Goarant C."/>
        </authorList>
    </citation>
    <scope>NUCLEOTIDE SEQUENCE [LARGE SCALE GENOMIC DNA]</scope>
    <source>
        <strain evidence="10 11">FH2-C-A2</strain>
    </source>
</reference>
<protein>
    <submittedName>
        <fullName evidence="9 10">Transporter</fullName>
    </submittedName>
</protein>
<dbReference type="Proteomes" id="UP000231912">
    <property type="component" value="Unassembled WGS sequence"/>
</dbReference>
<name>A0A2M9ZH92_9LEPT</name>
<feature type="signal peptide" evidence="8">
    <location>
        <begin position="1"/>
        <end position="32"/>
    </location>
</feature>
<keyword evidence="12" id="KW-1185">Reference proteome</keyword>
<dbReference type="SUPFAM" id="SSF56935">
    <property type="entry name" value="Porins"/>
    <property type="match status" value="1"/>
</dbReference>
<proteinExistence type="inferred from homology"/>
<comment type="caution">
    <text evidence="10">The sequence shown here is derived from an EMBL/GenBank/DDBJ whole genome shotgun (WGS) entry which is preliminary data.</text>
</comment>
<accession>A0A2M9ZH92</accession>
<evidence type="ECO:0000256" key="8">
    <source>
        <dbReference type="SAM" id="SignalP"/>
    </source>
</evidence>
<keyword evidence="7" id="KW-0998">Cell outer membrane</keyword>
<evidence type="ECO:0000256" key="6">
    <source>
        <dbReference type="ARBA" id="ARBA00023136"/>
    </source>
</evidence>
<dbReference type="InterPro" id="IPR005017">
    <property type="entry name" value="OMPP1/FadL/TodX"/>
</dbReference>
<dbReference type="AlphaFoldDB" id="A0A2M9ZH92"/>
<comment type="similarity">
    <text evidence="2">Belongs to the OmpP1/FadL family.</text>
</comment>
<dbReference type="GO" id="GO:0009279">
    <property type="term" value="C:cell outer membrane"/>
    <property type="evidence" value="ECO:0007669"/>
    <property type="project" value="UniProtKB-SubCell"/>
</dbReference>
<sequence length="475" mass="51701">MEYTNRREPLRLGKIGRLSLLPFLLFSSSAFAIDGLTRNAINARYEGLAGANTALGGSAIDVALNPANLSLTKGKKIEFGVGYTAILNRYKDKFQDTDPNLTYENDKRTNAPSVAPYFAVKLPITDSLDYGFAIYIAGGAAGGVDHIDRNTPTGQSVNQWAGVNLPGALGSSSRLQESNSNFFAVAKAVNGLSYKIGNLSIGAGLEVNYGIQKLNQKYYDATGHIEIPGQGYHYESGKKAYALGGVAGLNYSFAEWFRIGYSYQAHVAIPLNGTYSIGNNDPQYYRQTGVSYNFNLPEKHSLGFAFGPENLKVVLDLVYTNYGSYLRKANQTLEDPWLPTPLGKTGSADAHLNFRDQWGAILGLEHKVSPAWTYRFGYSYNSLAIGPNGLGGTTGAFFSLNHVLAAGFSYIFDKWSFDLAVSYNFPRRVIQGAKGTDWDLSHAINGPNQQNLTGYSYNSEAQLIALNIGASRSFD</sequence>
<reference evidence="9 12" key="2">
    <citation type="submission" date="2024-09" db="EMBL/GenBank/DDBJ databases">
        <title>Taxonomic and Genotyping Characterization of Leptospira Strains isolated from Multiple Sources in Colombia highlights the importance of intermediate species.</title>
        <authorList>
            <person name="Torres Higuera L."/>
            <person name="Rojas Tapias D."/>
            <person name="Jimenez Velasquez S."/>
            <person name="Renjifo Ibanez C."/>
        </authorList>
    </citation>
    <scope>NUCLEOTIDE SEQUENCE [LARGE SCALE GENOMIC DNA]</scope>
    <source>
        <strain evidence="9 12">Lep080</strain>
    </source>
</reference>
<evidence type="ECO:0000256" key="2">
    <source>
        <dbReference type="ARBA" id="ARBA00008163"/>
    </source>
</evidence>
<evidence type="ECO:0000256" key="4">
    <source>
        <dbReference type="ARBA" id="ARBA00022692"/>
    </source>
</evidence>
<dbReference type="EMBL" id="JBHILJ010000014">
    <property type="protein sequence ID" value="MFB5738413.1"/>
    <property type="molecule type" value="Genomic_DNA"/>
</dbReference>
<feature type="chain" id="PRO_5043159221" evidence="8">
    <location>
        <begin position="33"/>
        <end position="475"/>
    </location>
</feature>
<keyword evidence="5 8" id="KW-0732">Signal</keyword>
<dbReference type="Proteomes" id="UP001580391">
    <property type="component" value="Unassembled WGS sequence"/>
</dbReference>
<evidence type="ECO:0000256" key="7">
    <source>
        <dbReference type="ARBA" id="ARBA00023237"/>
    </source>
</evidence>
<keyword evidence="6" id="KW-0472">Membrane</keyword>
<comment type="subcellular location">
    <subcellularLocation>
        <location evidence="1">Cell outer membrane</location>
        <topology evidence="1">Multi-pass membrane protein</topology>
    </subcellularLocation>
</comment>
<dbReference type="Gene3D" id="2.40.160.60">
    <property type="entry name" value="Outer membrane protein transport protein (OMPP1/FadL/TodX)"/>
    <property type="match status" value="1"/>
</dbReference>